<keyword evidence="7" id="KW-1185">Reference proteome</keyword>
<evidence type="ECO:0000256" key="3">
    <source>
        <dbReference type="ARBA" id="ARBA00022801"/>
    </source>
</evidence>
<proteinExistence type="predicted"/>
<organism evidence="6 7">
    <name type="scientific">Bacillus lumedeiriae</name>
    <dbReference type="NCBI Taxonomy" id="3058829"/>
    <lineage>
        <taxon>Bacteria</taxon>
        <taxon>Bacillati</taxon>
        <taxon>Bacillota</taxon>
        <taxon>Bacilli</taxon>
        <taxon>Bacillales</taxon>
        <taxon>Bacillaceae</taxon>
        <taxon>Bacillus</taxon>
    </lineage>
</organism>
<keyword evidence="2" id="KW-0479">Metal-binding</keyword>
<dbReference type="Pfam" id="PF07687">
    <property type="entry name" value="M20_dimer"/>
    <property type="match status" value="1"/>
</dbReference>
<evidence type="ECO:0000256" key="2">
    <source>
        <dbReference type="ARBA" id="ARBA00022723"/>
    </source>
</evidence>
<dbReference type="InterPro" id="IPR036264">
    <property type="entry name" value="Bact_exopeptidase_dim_dom"/>
</dbReference>
<dbReference type="InterPro" id="IPR050072">
    <property type="entry name" value="Peptidase_M20A"/>
</dbReference>
<evidence type="ECO:0000256" key="4">
    <source>
        <dbReference type="ARBA" id="ARBA00022833"/>
    </source>
</evidence>
<evidence type="ECO:0000256" key="1">
    <source>
        <dbReference type="ARBA" id="ARBA00001947"/>
    </source>
</evidence>
<evidence type="ECO:0000313" key="7">
    <source>
        <dbReference type="Proteomes" id="UP001619911"/>
    </source>
</evidence>
<dbReference type="Proteomes" id="UP001619911">
    <property type="component" value="Unassembled WGS sequence"/>
</dbReference>
<dbReference type="PANTHER" id="PTHR43808:SF9">
    <property type="entry name" value="BLL0789 PROTEIN"/>
    <property type="match status" value="1"/>
</dbReference>
<dbReference type="InterPro" id="IPR011650">
    <property type="entry name" value="Peptidase_M20_dimer"/>
</dbReference>
<dbReference type="RefSeq" id="WP_404315425.1">
    <property type="nucleotide sequence ID" value="NZ_JAUIYO010000002.1"/>
</dbReference>
<dbReference type="PIRSF" id="PIRSF037238">
    <property type="entry name" value="Carboxypeptidase_G2"/>
    <property type="match status" value="1"/>
</dbReference>
<comment type="caution">
    <text evidence="6">The sequence shown here is derived from an EMBL/GenBank/DDBJ whole genome shotgun (WGS) entry which is preliminary data.</text>
</comment>
<accession>A0ABW8I6N0</accession>
<sequence length="378" mass="41211">MKQYIQSKKQEMIDLLESIVNIDSSSYDKEGVDRVGALLKEQFEEIDMHVKIHRQVNVGNHLEIKAKQDSTPKILIIAHMDTVFPKGEAKKRPFSIIGDKAYGPGVNDEKASHVQALYAMKALQASGSPAINNVHIIFNSDEEIGSVSSKALIDEAAADKEYSLVLECGRPNDGVVTERKGVGHFKIHVQGKSAHAGVEPEIGISAIEELAHKIIRLQQLNDYDQGLTVNVGLIRGGLSVNTVAPQAEAEIDVRVKNKEQAMNLTKAIHEIAAEETVDGTRTELTGSIGRPPMERTDASEELFQRVRSIGKELGFNIHEVSTGGGSDASYTAAKGIPTIDGLGPIGEFSHSETEEYTDLPSFINRTILLAKIIEQLSE</sequence>
<dbReference type="Gene3D" id="3.30.70.360">
    <property type="match status" value="1"/>
</dbReference>
<protein>
    <submittedName>
        <fullName evidence="6">M20 family metallopeptidase</fullName>
    </submittedName>
</protein>
<dbReference type="InterPro" id="IPR017150">
    <property type="entry name" value="Pept_M20_glutamate_carboxypep"/>
</dbReference>
<dbReference type="InterPro" id="IPR001261">
    <property type="entry name" value="ArgE/DapE_CS"/>
</dbReference>
<keyword evidence="3" id="KW-0378">Hydrolase</keyword>
<dbReference type="SUPFAM" id="SSF55031">
    <property type="entry name" value="Bacterial exopeptidase dimerisation domain"/>
    <property type="match status" value="1"/>
</dbReference>
<comment type="cofactor">
    <cofactor evidence="1">
        <name>Zn(2+)</name>
        <dbReference type="ChEBI" id="CHEBI:29105"/>
    </cofactor>
</comment>
<dbReference type="EMBL" id="JAUIYO010000002">
    <property type="protein sequence ID" value="MFK2825162.1"/>
    <property type="molecule type" value="Genomic_DNA"/>
</dbReference>
<reference evidence="6 7" key="1">
    <citation type="submission" date="2023-07" db="EMBL/GenBank/DDBJ databases">
        <title>Bacillus lucianemedeirus sp. nov, a new species isolated from an immunobiological production facility.</title>
        <authorList>
            <person name="Costa L.V."/>
            <person name="Miranda R.V.S.L."/>
            <person name="Brandao M.L.L."/>
            <person name="Reis C.M.F."/>
            <person name="Frazao A.M."/>
            <person name="Cruz F.V."/>
            <person name="Baio P.V.P."/>
            <person name="Veras J.F.C."/>
            <person name="Ramos J.N."/>
            <person name="Vieira V."/>
        </authorList>
    </citation>
    <scope>NUCLEOTIDE SEQUENCE [LARGE SCALE GENOMIC DNA]</scope>
    <source>
        <strain evidence="6 7">B190/17</strain>
    </source>
</reference>
<dbReference type="PROSITE" id="PS00758">
    <property type="entry name" value="ARGE_DAPE_CPG2_1"/>
    <property type="match status" value="1"/>
</dbReference>
<keyword evidence="4" id="KW-0862">Zinc</keyword>
<dbReference type="PANTHER" id="PTHR43808">
    <property type="entry name" value="ACETYLORNITHINE DEACETYLASE"/>
    <property type="match status" value="1"/>
</dbReference>
<evidence type="ECO:0000313" key="6">
    <source>
        <dbReference type="EMBL" id="MFK2825162.1"/>
    </source>
</evidence>
<gene>
    <name evidence="6" type="ORF">QYG89_05615</name>
</gene>
<feature type="domain" description="Peptidase M20 dimerisation" evidence="5">
    <location>
        <begin position="177"/>
        <end position="278"/>
    </location>
</feature>
<dbReference type="CDD" id="cd03885">
    <property type="entry name" value="M20_CPDG2"/>
    <property type="match status" value="1"/>
</dbReference>
<name>A0ABW8I6N0_9BACI</name>
<dbReference type="Gene3D" id="3.40.630.10">
    <property type="entry name" value="Zn peptidases"/>
    <property type="match status" value="1"/>
</dbReference>
<dbReference type="InterPro" id="IPR002933">
    <property type="entry name" value="Peptidase_M20"/>
</dbReference>
<evidence type="ECO:0000259" key="5">
    <source>
        <dbReference type="Pfam" id="PF07687"/>
    </source>
</evidence>
<dbReference type="Pfam" id="PF01546">
    <property type="entry name" value="Peptidase_M20"/>
    <property type="match status" value="1"/>
</dbReference>
<dbReference type="SUPFAM" id="SSF53187">
    <property type="entry name" value="Zn-dependent exopeptidases"/>
    <property type="match status" value="1"/>
</dbReference>